<dbReference type="EMBL" id="BPLR01001083">
    <property type="protein sequence ID" value="GIY99779.1"/>
    <property type="molecule type" value="Genomic_DNA"/>
</dbReference>
<proteinExistence type="predicted"/>
<accession>A0AAV4Y0C4</accession>
<keyword evidence="3" id="KW-1185">Reference proteome</keyword>
<sequence length="105" mass="12647">MQEQKVALKLEVERFLCRKSSPKKTGRTVSGKRKWVFSNNKNRRKKEKEEKIVEEMQEQKVALKLQVERFFCPKIFSKEDWKNSFRKEEMGLQVIHLSYLEIGKL</sequence>
<dbReference type="AlphaFoldDB" id="A0AAV4Y0C4"/>
<organism evidence="2 3">
    <name type="scientific">Caerostris extrusa</name>
    <name type="common">Bark spider</name>
    <name type="synonym">Caerostris bankana</name>
    <dbReference type="NCBI Taxonomy" id="172846"/>
    <lineage>
        <taxon>Eukaryota</taxon>
        <taxon>Metazoa</taxon>
        <taxon>Ecdysozoa</taxon>
        <taxon>Arthropoda</taxon>
        <taxon>Chelicerata</taxon>
        <taxon>Arachnida</taxon>
        <taxon>Araneae</taxon>
        <taxon>Araneomorphae</taxon>
        <taxon>Entelegynae</taxon>
        <taxon>Araneoidea</taxon>
        <taxon>Araneidae</taxon>
        <taxon>Caerostris</taxon>
    </lineage>
</organism>
<dbReference type="Proteomes" id="UP001054945">
    <property type="component" value="Unassembled WGS sequence"/>
</dbReference>
<comment type="caution">
    <text evidence="2">The sequence shown here is derived from an EMBL/GenBank/DDBJ whole genome shotgun (WGS) entry which is preliminary data.</text>
</comment>
<evidence type="ECO:0000313" key="2">
    <source>
        <dbReference type="EMBL" id="GIY99779.1"/>
    </source>
</evidence>
<protein>
    <submittedName>
        <fullName evidence="2">Uncharacterized protein</fullName>
    </submittedName>
</protein>
<evidence type="ECO:0000256" key="1">
    <source>
        <dbReference type="SAM" id="Coils"/>
    </source>
</evidence>
<evidence type="ECO:0000313" key="3">
    <source>
        <dbReference type="Proteomes" id="UP001054945"/>
    </source>
</evidence>
<feature type="coiled-coil region" evidence="1">
    <location>
        <begin position="38"/>
        <end position="66"/>
    </location>
</feature>
<gene>
    <name evidence="2" type="ORF">CEXT_508081</name>
</gene>
<reference evidence="2 3" key="1">
    <citation type="submission" date="2021-06" db="EMBL/GenBank/DDBJ databases">
        <title>Caerostris extrusa draft genome.</title>
        <authorList>
            <person name="Kono N."/>
            <person name="Arakawa K."/>
        </authorList>
    </citation>
    <scope>NUCLEOTIDE SEQUENCE [LARGE SCALE GENOMIC DNA]</scope>
</reference>
<keyword evidence="1" id="KW-0175">Coiled coil</keyword>
<name>A0AAV4Y0C4_CAEEX</name>